<reference evidence="2 3" key="1">
    <citation type="journal article" date="2022" name="Allergy">
        <title>Genome assembly and annotation of Periplaneta americana reveal a comprehensive cockroach allergen profile.</title>
        <authorList>
            <person name="Wang L."/>
            <person name="Xiong Q."/>
            <person name="Saelim N."/>
            <person name="Wang L."/>
            <person name="Nong W."/>
            <person name="Wan A.T."/>
            <person name="Shi M."/>
            <person name="Liu X."/>
            <person name="Cao Q."/>
            <person name="Hui J.H.L."/>
            <person name="Sookrung N."/>
            <person name="Leung T.F."/>
            <person name="Tungtrongchitr A."/>
            <person name="Tsui S.K.W."/>
        </authorList>
    </citation>
    <scope>NUCLEOTIDE SEQUENCE [LARGE SCALE GENOMIC DNA]</scope>
    <source>
        <strain evidence="2">PWHHKU_190912</strain>
    </source>
</reference>
<dbReference type="Proteomes" id="UP001148838">
    <property type="component" value="Unassembled WGS sequence"/>
</dbReference>
<keyword evidence="3" id="KW-1185">Reference proteome</keyword>
<gene>
    <name evidence="2" type="ORF">ANN_11938</name>
</gene>
<proteinExistence type="predicted"/>
<evidence type="ECO:0000313" key="3">
    <source>
        <dbReference type="Proteomes" id="UP001148838"/>
    </source>
</evidence>
<protein>
    <submittedName>
        <fullName evidence="2">Uncharacterized protein</fullName>
    </submittedName>
</protein>
<feature type="region of interest" description="Disordered" evidence="1">
    <location>
        <begin position="1"/>
        <end position="67"/>
    </location>
</feature>
<organism evidence="2 3">
    <name type="scientific">Periplaneta americana</name>
    <name type="common">American cockroach</name>
    <name type="synonym">Blatta americana</name>
    <dbReference type="NCBI Taxonomy" id="6978"/>
    <lineage>
        <taxon>Eukaryota</taxon>
        <taxon>Metazoa</taxon>
        <taxon>Ecdysozoa</taxon>
        <taxon>Arthropoda</taxon>
        <taxon>Hexapoda</taxon>
        <taxon>Insecta</taxon>
        <taxon>Pterygota</taxon>
        <taxon>Neoptera</taxon>
        <taxon>Polyneoptera</taxon>
        <taxon>Dictyoptera</taxon>
        <taxon>Blattodea</taxon>
        <taxon>Blattoidea</taxon>
        <taxon>Blattidae</taxon>
        <taxon>Blattinae</taxon>
        <taxon>Periplaneta</taxon>
    </lineage>
</organism>
<evidence type="ECO:0000313" key="2">
    <source>
        <dbReference type="EMBL" id="KAJ4442072.1"/>
    </source>
</evidence>
<dbReference type="EMBL" id="JAJSOF020000015">
    <property type="protein sequence ID" value="KAJ4442072.1"/>
    <property type="molecule type" value="Genomic_DNA"/>
</dbReference>
<name>A0ABQ8T894_PERAM</name>
<comment type="caution">
    <text evidence="2">The sequence shown here is derived from an EMBL/GenBank/DDBJ whole genome shotgun (WGS) entry which is preliminary data.</text>
</comment>
<feature type="compositionally biased region" description="Basic and acidic residues" evidence="1">
    <location>
        <begin position="51"/>
        <end position="67"/>
    </location>
</feature>
<evidence type="ECO:0000256" key="1">
    <source>
        <dbReference type="SAM" id="MobiDB-lite"/>
    </source>
</evidence>
<sequence>MAGLCEGGNKPPGSLKASKQPNLDIIRETTLKYTNMPEEDAKKNTGHHATRQSDERNTTKTDEEFDAAERATDILTKWIMGDMWRDYIRQDGPMQSGCGTFTSEREDREDAPTAQMV</sequence>
<feature type="region of interest" description="Disordered" evidence="1">
    <location>
        <begin position="91"/>
        <end position="117"/>
    </location>
</feature>
<accession>A0ABQ8T894</accession>